<dbReference type="AlphaFoldDB" id="A0A9P3H5G3"/>
<dbReference type="EMBL" id="BQFW01000004">
    <property type="protein sequence ID" value="GJJ70484.1"/>
    <property type="molecule type" value="Genomic_DNA"/>
</dbReference>
<evidence type="ECO:0000256" key="6">
    <source>
        <dbReference type="SAM" id="MobiDB-lite"/>
    </source>
</evidence>
<evidence type="ECO:0000313" key="8">
    <source>
        <dbReference type="Proteomes" id="UP000827284"/>
    </source>
</evidence>
<protein>
    <submittedName>
        <fullName evidence="7">Uncharacterized protein</fullName>
    </submittedName>
</protein>
<feature type="binding site" evidence="4">
    <location>
        <begin position="255"/>
        <end position="259"/>
    </location>
    <ligand>
        <name>GTP</name>
        <dbReference type="ChEBI" id="CHEBI:37565"/>
    </ligand>
</feature>
<dbReference type="FunFam" id="3.40.50.300:FF:000720">
    <property type="entry name" value="Guanine nucleotide-binding protein G(k) subunit alpha"/>
    <property type="match status" value="1"/>
</dbReference>
<keyword evidence="3" id="KW-0807">Transducer</keyword>
<name>A0A9P3H5G3_9FUNG</name>
<dbReference type="GO" id="GO:0001664">
    <property type="term" value="F:G protein-coupled receptor binding"/>
    <property type="evidence" value="ECO:0007669"/>
    <property type="project" value="TreeGrafter"/>
</dbReference>
<feature type="binding site" evidence="5">
    <location>
        <position position="236"/>
    </location>
    <ligand>
        <name>Mg(2+)</name>
        <dbReference type="ChEBI" id="CHEBI:18420"/>
    </ligand>
</feature>
<feature type="binding site" evidence="5">
    <location>
        <position position="79"/>
    </location>
    <ligand>
        <name>Mg(2+)</name>
        <dbReference type="ChEBI" id="CHEBI:18420"/>
    </ligand>
</feature>
<feature type="binding site" evidence="4">
    <location>
        <begin position="75"/>
        <end position="80"/>
    </location>
    <ligand>
        <name>GTP</name>
        <dbReference type="ChEBI" id="CHEBI:37565"/>
    </ligand>
</feature>
<dbReference type="PROSITE" id="PS51882">
    <property type="entry name" value="G_ALPHA"/>
    <property type="match status" value="1"/>
</dbReference>
<dbReference type="SUPFAM" id="SSF52540">
    <property type="entry name" value="P-loop containing nucleoside triphosphate hydrolases"/>
    <property type="match status" value="1"/>
</dbReference>
<reference evidence="7" key="2">
    <citation type="journal article" date="2022" name="Microbiol. Resour. Announc.">
        <title>Whole-Genome Sequence of Entomortierella parvispora E1425, a Mucoromycotan Fungus Associated with Burkholderiaceae-Related Endosymbiotic Bacteria.</title>
        <authorList>
            <person name="Herlambang A."/>
            <person name="Guo Y."/>
            <person name="Takashima Y."/>
            <person name="Narisawa K."/>
            <person name="Ohta H."/>
            <person name="Nishizawa T."/>
        </authorList>
    </citation>
    <scope>NUCLEOTIDE SEQUENCE</scope>
    <source>
        <strain evidence="7">E1425</strain>
    </source>
</reference>
<dbReference type="GO" id="GO:0007188">
    <property type="term" value="P:adenylate cyclase-modulating G protein-coupled receptor signaling pathway"/>
    <property type="evidence" value="ECO:0007669"/>
    <property type="project" value="TreeGrafter"/>
</dbReference>
<dbReference type="PANTHER" id="PTHR10218">
    <property type="entry name" value="GTP-BINDING PROTEIN ALPHA SUBUNIT"/>
    <property type="match status" value="1"/>
</dbReference>
<feature type="binding site" evidence="4">
    <location>
        <begin position="205"/>
        <end position="206"/>
    </location>
    <ligand>
        <name>GTP</name>
        <dbReference type="ChEBI" id="CHEBI:37565"/>
    </ligand>
</feature>
<evidence type="ECO:0000256" key="5">
    <source>
        <dbReference type="PIRSR" id="PIRSR601019-2"/>
    </source>
</evidence>
<feature type="binding site" evidence="4">
    <location>
        <begin position="324"/>
        <end position="327"/>
    </location>
    <ligand>
        <name>GTP</name>
        <dbReference type="ChEBI" id="CHEBI:37565"/>
    </ligand>
</feature>
<dbReference type="InterPro" id="IPR027417">
    <property type="entry name" value="P-loop_NTPase"/>
</dbReference>
<evidence type="ECO:0000256" key="4">
    <source>
        <dbReference type="PIRSR" id="PIRSR601019-1"/>
    </source>
</evidence>
<dbReference type="Proteomes" id="UP000827284">
    <property type="component" value="Unassembled WGS sequence"/>
</dbReference>
<dbReference type="GO" id="GO:0005525">
    <property type="term" value="F:GTP binding"/>
    <property type="evidence" value="ECO:0007669"/>
    <property type="project" value="UniProtKB-KW"/>
</dbReference>
<dbReference type="Gene3D" id="3.40.50.300">
    <property type="entry name" value="P-loop containing nucleotide triphosphate hydrolases"/>
    <property type="match status" value="1"/>
</dbReference>
<feature type="binding site" evidence="4">
    <location>
        <begin position="230"/>
        <end position="236"/>
    </location>
    <ligand>
        <name>GTP</name>
        <dbReference type="ChEBI" id="CHEBI:37565"/>
    </ligand>
</feature>
<dbReference type="Gene3D" id="1.10.400.10">
    <property type="entry name" value="GI Alpha 1, domain 2-like"/>
    <property type="match status" value="1"/>
</dbReference>
<feature type="region of interest" description="Disordered" evidence="6">
    <location>
        <begin position="1"/>
        <end position="40"/>
    </location>
</feature>
<keyword evidence="5" id="KW-0460">Magnesium</keyword>
<sequence length="409" mass="46696">MELSQLSRDDHDSSHNEHSSPVDHAPLLTNLFTGSRSDQKKAKALSDAIDKSLRADKERQQREGGIKLLILGPSETGKTTVLKQLKLLYGRRGLDSERQTFRRIVHLNVMKAMQTLVSGMEAAHIRLEKQENEQHLETVLRLESLLKRYSISSIGFTNPAIPRKITDAKAETDLFEEMVPAIKALWADAGIQQTYRTCTQLSIQDSASYFLDAIDRLARPDYVPSDGDILQARVRTLAVTEHVFNIDNVAYRIYDVGGQKSLRKYWAPYFDDVNAIIFMGALSAYDQPCEDEPRLNRLQECLVLFNHIANHKLFAVTSMILFLNKIDIFQRKLDAGSLVNKHFPEYRGPNDYYSTTVFFQYRFLQQVKDLNKQVYTHFTHATDTNQMRVIVVAVNAIVQRLNLSNSGLM</sequence>
<keyword evidence="5" id="KW-0479">Metal-binding</keyword>
<organism evidence="7 8">
    <name type="scientific">Entomortierella parvispora</name>
    <dbReference type="NCBI Taxonomy" id="205924"/>
    <lineage>
        <taxon>Eukaryota</taxon>
        <taxon>Fungi</taxon>
        <taxon>Fungi incertae sedis</taxon>
        <taxon>Mucoromycota</taxon>
        <taxon>Mortierellomycotina</taxon>
        <taxon>Mortierellomycetes</taxon>
        <taxon>Mortierellales</taxon>
        <taxon>Mortierellaceae</taxon>
        <taxon>Entomortierella</taxon>
    </lineage>
</organism>
<dbReference type="PRINTS" id="PR00318">
    <property type="entry name" value="GPROTEINA"/>
</dbReference>
<keyword evidence="2 4" id="KW-0342">GTP-binding</keyword>
<dbReference type="PANTHER" id="PTHR10218:SF360">
    <property type="entry name" value="GUANINE NUCLEOTIDE-BINDING PROTEIN SUBUNIT ALPHA HOMOLOG"/>
    <property type="match status" value="1"/>
</dbReference>
<dbReference type="GO" id="GO:0046872">
    <property type="term" value="F:metal ion binding"/>
    <property type="evidence" value="ECO:0007669"/>
    <property type="project" value="UniProtKB-KW"/>
</dbReference>
<dbReference type="SUPFAM" id="SSF47895">
    <property type="entry name" value="Transducin (alpha subunit), insertion domain"/>
    <property type="match status" value="1"/>
</dbReference>
<dbReference type="SMART" id="SM00275">
    <property type="entry name" value="G_alpha"/>
    <property type="match status" value="1"/>
</dbReference>
<dbReference type="Pfam" id="PF00503">
    <property type="entry name" value="G-alpha"/>
    <property type="match status" value="1"/>
</dbReference>
<dbReference type="GO" id="GO:0005834">
    <property type="term" value="C:heterotrimeric G-protein complex"/>
    <property type="evidence" value="ECO:0007669"/>
    <property type="project" value="TreeGrafter"/>
</dbReference>
<dbReference type="InterPro" id="IPR001019">
    <property type="entry name" value="Gprotein_alpha_su"/>
</dbReference>
<dbReference type="GO" id="GO:0003924">
    <property type="term" value="F:GTPase activity"/>
    <property type="evidence" value="ECO:0007669"/>
    <property type="project" value="InterPro"/>
</dbReference>
<accession>A0A9P3H5G3</accession>
<evidence type="ECO:0000256" key="3">
    <source>
        <dbReference type="ARBA" id="ARBA00023224"/>
    </source>
</evidence>
<keyword evidence="1 4" id="KW-0547">Nucleotide-binding</keyword>
<dbReference type="CDD" id="cd00066">
    <property type="entry name" value="G-alpha"/>
    <property type="match status" value="1"/>
</dbReference>
<gene>
    <name evidence="7" type="ORF">EMPS_02833</name>
</gene>
<dbReference type="OrthoDB" id="5817230at2759"/>
<evidence type="ECO:0000256" key="1">
    <source>
        <dbReference type="ARBA" id="ARBA00022741"/>
    </source>
</evidence>
<feature type="compositionally biased region" description="Basic and acidic residues" evidence="6">
    <location>
        <begin position="7"/>
        <end position="21"/>
    </location>
</feature>
<evidence type="ECO:0000256" key="2">
    <source>
        <dbReference type="ARBA" id="ARBA00023134"/>
    </source>
</evidence>
<comment type="caution">
    <text evidence="7">The sequence shown here is derived from an EMBL/GenBank/DDBJ whole genome shotgun (WGS) entry which is preliminary data.</text>
</comment>
<proteinExistence type="predicted"/>
<keyword evidence="8" id="KW-1185">Reference proteome</keyword>
<dbReference type="GO" id="GO:0005737">
    <property type="term" value="C:cytoplasm"/>
    <property type="evidence" value="ECO:0007669"/>
    <property type="project" value="TreeGrafter"/>
</dbReference>
<dbReference type="GO" id="GO:0031683">
    <property type="term" value="F:G-protein beta/gamma-subunit complex binding"/>
    <property type="evidence" value="ECO:0007669"/>
    <property type="project" value="InterPro"/>
</dbReference>
<feature type="binding site" evidence="4">
    <location>
        <position position="381"/>
    </location>
    <ligand>
        <name>GTP</name>
        <dbReference type="ChEBI" id="CHEBI:37565"/>
    </ligand>
</feature>
<dbReference type="InterPro" id="IPR011025">
    <property type="entry name" value="GproteinA_insert"/>
</dbReference>
<evidence type="ECO:0000313" key="7">
    <source>
        <dbReference type="EMBL" id="GJJ70484.1"/>
    </source>
</evidence>
<reference evidence="7" key="1">
    <citation type="submission" date="2021-11" db="EMBL/GenBank/DDBJ databases">
        <authorList>
            <person name="Herlambang A."/>
            <person name="Guo Y."/>
            <person name="Takashima Y."/>
            <person name="Nishizawa T."/>
        </authorList>
    </citation>
    <scope>NUCLEOTIDE SEQUENCE</scope>
    <source>
        <strain evidence="7">E1425</strain>
    </source>
</reference>